<evidence type="ECO:0008006" key="3">
    <source>
        <dbReference type="Google" id="ProtNLM"/>
    </source>
</evidence>
<dbReference type="SUPFAM" id="SSF52266">
    <property type="entry name" value="SGNH hydrolase"/>
    <property type="match status" value="1"/>
</dbReference>
<name>A0ABX0UD01_9FLAO</name>
<sequence length="296" mass="34439">MKKFLKYLLKIIISFLLIAILLDVVYTSAIEKTIPRNKVRYALSLKNKHYNVLFLGSSRVENSIVTSMFKEQNISILNMGLEGATLGDNYLVLQLLNNNNVTFDQVFIQLDYLYNNNEDSFSETSMSNLMPLIRSKQVTPILREFDKDFNQNYYIPFYRYLTNSYRIGFREFVSSLLHKKPRISFEDGFTPKFGTTKLAKEELPKNIVSYSKVYNKINNTCLSMGIEPVYFIAPYCSKMVDNGFVRKLDSVVDNFYDYSGVVKNDNNFYNCGHLNNNGAQEFTEVIITDFFKNKKR</sequence>
<protein>
    <recommendedName>
        <fullName evidence="3">SGNH/GDSL hydrolase family protein</fullName>
    </recommendedName>
</protein>
<proteinExistence type="predicted"/>
<organism evidence="1 2">
    <name type="scientific">Wenyingzhuangia heitensis</name>
    <dbReference type="NCBI Taxonomy" id="1487859"/>
    <lineage>
        <taxon>Bacteria</taxon>
        <taxon>Pseudomonadati</taxon>
        <taxon>Bacteroidota</taxon>
        <taxon>Flavobacteriia</taxon>
        <taxon>Flavobacteriales</taxon>
        <taxon>Flavobacteriaceae</taxon>
        <taxon>Wenyingzhuangia</taxon>
    </lineage>
</organism>
<dbReference type="RefSeq" id="WP_167190025.1">
    <property type="nucleotide sequence ID" value="NZ_JAASQL010000005.1"/>
</dbReference>
<dbReference type="EMBL" id="JAASQL010000005">
    <property type="protein sequence ID" value="NIJ46263.1"/>
    <property type="molecule type" value="Genomic_DNA"/>
</dbReference>
<keyword evidence="2" id="KW-1185">Reference proteome</keyword>
<evidence type="ECO:0000313" key="2">
    <source>
        <dbReference type="Proteomes" id="UP000745859"/>
    </source>
</evidence>
<accession>A0ABX0UD01</accession>
<comment type="caution">
    <text evidence="1">The sequence shown here is derived from an EMBL/GenBank/DDBJ whole genome shotgun (WGS) entry which is preliminary data.</text>
</comment>
<gene>
    <name evidence="1" type="ORF">FHR24_002747</name>
</gene>
<evidence type="ECO:0000313" key="1">
    <source>
        <dbReference type="EMBL" id="NIJ46263.1"/>
    </source>
</evidence>
<dbReference type="Proteomes" id="UP000745859">
    <property type="component" value="Unassembled WGS sequence"/>
</dbReference>
<reference evidence="1 2" key="1">
    <citation type="submission" date="2020-03" db="EMBL/GenBank/DDBJ databases">
        <title>Genomic Encyclopedia of Type Strains, Phase IV (KMG-IV): sequencing the most valuable type-strain genomes for metagenomic binning, comparative biology and taxonomic classification.</title>
        <authorList>
            <person name="Goeker M."/>
        </authorList>
    </citation>
    <scope>NUCLEOTIDE SEQUENCE [LARGE SCALE GENOMIC DNA]</scope>
    <source>
        <strain evidence="1 2">DSM 101599</strain>
    </source>
</reference>